<sequence>MTRELINRVAYTVKQLRKAKGLSQEELAERASLDRTYISGVERGVRNITLESLELIIFALDCSLESFLKKLLEDQPD</sequence>
<keyword evidence="3" id="KW-0804">Transcription</keyword>
<dbReference type="CDD" id="cd00093">
    <property type="entry name" value="HTH_XRE"/>
    <property type="match status" value="1"/>
</dbReference>
<keyword evidence="6" id="KW-1185">Reference proteome</keyword>
<dbReference type="EMBL" id="JAFLQW010000027">
    <property type="protein sequence ID" value="MBO0347694.1"/>
    <property type="molecule type" value="Genomic_DNA"/>
</dbReference>
<keyword evidence="2" id="KW-0238">DNA-binding</keyword>
<dbReference type="Proteomes" id="UP000664844">
    <property type="component" value="Unassembled WGS sequence"/>
</dbReference>
<evidence type="ECO:0000256" key="2">
    <source>
        <dbReference type="ARBA" id="ARBA00023125"/>
    </source>
</evidence>
<keyword evidence="1" id="KW-0805">Transcription regulation</keyword>
<name>A0ABS3FL27_9CYAN</name>
<dbReference type="InterPro" id="IPR001387">
    <property type="entry name" value="Cro/C1-type_HTH"/>
</dbReference>
<gene>
    <name evidence="5" type="ORF">J0895_00930</name>
</gene>
<proteinExistence type="predicted"/>
<comment type="caution">
    <text evidence="5">The sequence shown here is derived from an EMBL/GenBank/DDBJ whole genome shotgun (WGS) entry which is preliminary data.</text>
</comment>
<dbReference type="InterPro" id="IPR050807">
    <property type="entry name" value="TransReg_Diox_bact_type"/>
</dbReference>
<evidence type="ECO:0000256" key="1">
    <source>
        <dbReference type="ARBA" id="ARBA00023015"/>
    </source>
</evidence>
<dbReference type="Gene3D" id="1.10.260.40">
    <property type="entry name" value="lambda repressor-like DNA-binding domains"/>
    <property type="match status" value="1"/>
</dbReference>
<dbReference type="PANTHER" id="PTHR46797:SF23">
    <property type="entry name" value="HTH-TYPE TRANSCRIPTIONAL REGULATOR SUTR"/>
    <property type="match status" value="1"/>
</dbReference>
<protein>
    <submittedName>
        <fullName evidence="5">Helix-turn-helix transcriptional regulator</fullName>
    </submittedName>
</protein>
<reference evidence="5 6" key="1">
    <citation type="submission" date="2021-03" db="EMBL/GenBank/DDBJ databases">
        <title>Metabolic Capacity of the Antarctic Cyanobacterium Phormidium pseudopriestleyi that Sustains Oxygenic Photosynthesis in the Presence of Hydrogen Sulfide.</title>
        <authorList>
            <person name="Lumian J.E."/>
            <person name="Jungblut A.D."/>
            <person name="Dillon M.L."/>
            <person name="Hawes I."/>
            <person name="Doran P.T."/>
            <person name="Mackey T.J."/>
            <person name="Dick G.J."/>
            <person name="Grettenberger C.L."/>
            <person name="Sumner D.Y."/>
        </authorList>
    </citation>
    <scope>NUCLEOTIDE SEQUENCE [LARGE SCALE GENOMIC DNA]</scope>
    <source>
        <strain evidence="5 6">FRX01</strain>
    </source>
</reference>
<organism evidence="5 6">
    <name type="scientific">Phormidium pseudopriestleyi FRX01</name>
    <dbReference type="NCBI Taxonomy" id="1759528"/>
    <lineage>
        <taxon>Bacteria</taxon>
        <taxon>Bacillati</taxon>
        <taxon>Cyanobacteriota</taxon>
        <taxon>Cyanophyceae</taxon>
        <taxon>Oscillatoriophycideae</taxon>
        <taxon>Oscillatoriales</taxon>
        <taxon>Oscillatoriaceae</taxon>
        <taxon>Phormidium</taxon>
    </lineage>
</organism>
<evidence type="ECO:0000256" key="3">
    <source>
        <dbReference type="ARBA" id="ARBA00023163"/>
    </source>
</evidence>
<accession>A0ABS3FL27</accession>
<dbReference type="PANTHER" id="PTHR46797">
    <property type="entry name" value="HTH-TYPE TRANSCRIPTIONAL REGULATOR"/>
    <property type="match status" value="1"/>
</dbReference>
<dbReference type="InterPro" id="IPR010982">
    <property type="entry name" value="Lambda_DNA-bd_dom_sf"/>
</dbReference>
<evidence type="ECO:0000259" key="4">
    <source>
        <dbReference type="PROSITE" id="PS50943"/>
    </source>
</evidence>
<dbReference type="SUPFAM" id="SSF47413">
    <property type="entry name" value="lambda repressor-like DNA-binding domains"/>
    <property type="match status" value="1"/>
</dbReference>
<dbReference type="SMART" id="SM00530">
    <property type="entry name" value="HTH_XRE"/>
    <property type="match status" value="1"/>
</dbReference>
<dbReference type="Pfam" id="PF01381">
    <property type="entry name" value="HTH_3"/>
    <property type="match status" value="1"/>
</dbReference>
<evidence type="ECO:0000313" key="6">
    <source>
        <dbReference type="Proteomes" id="UP000664844"/>
    </source>
</evidence>
<dbReference type="PROSITE" id="PS50943">
    <property type="entry name" value="HTH_CROC1"/>
    <property type="match status" value="1"/>
</dbReference>
<evidence type="ECO:0000313" key="5">
    <source>
        <dbReference type="EMBL" id="MBO0347694.1"/>
    </source>
</evidence>
<feature type="domain" description="HTH cro/C1-type" evidence="4">
    <location>
        <begin position="13"/>
        <end position="67"/>
    </location>
</feature>
<dbReference type="RefSeq" id="WP_207086271.1">
    <property type="nucleotide sequence ID" value="NZ_JAFLQW010000027.1"/>
</dbReference>